<reference evidence="2" key="1">
    <citation type="submission" date="2017-04" db="EMBL/GenBank/DDBJ databases">
        <title>Function of individual gut microbiota members based on whole genome sequencing of pure cultures obtained from chicken caecum.</title>
        <authorList>
            <person name="Medvecky M."/>
            <person name="Cejkova D."/>
            <person name="Polansky O."/>
            <person name="Karasova D."/>
            <person name="Kubasova T."/>
            <person name="Cizek A."/>
            <person name="Rychlik I."/>
        </authorList>
    </citation>
    <scope>NUCLEOTIDE SEQUENCE [LARGE SCALE GENOMIC DNA]</scope>
    <source>
        <strain evidence="2">An175</strain>
    </source>
</reference>
<organism evidence="1 2">
    <name type="scientific">Anaerotruncus colihominis</name>
    <dbReference type="NCBI Taxonomy" id="169435"/>
    <lineage>
        <taxon>Bacteria</taxon>
        <taxon>Bacillati</taxon>
        <taxon>Bacillota</taxon>
        <taxon>Clostridia</taxon>
        <taxon>Eubacteriales</taxon>
        <taxon>Oscillospiraceae</taxon>
        <taxon>Anaerotruncus</taxon>
    </lineage>
</organism>
<dbReference type="RefSeq" id="WP_087231090.1">
    <property type="nucleotide sequence ID" value="NZ_JBCLRJ010000025.1"/>
</dbReference>
<sequence>MGTIFVAGTYGVGKSTLCNELSTALKIPDFSAGDLISAVNGETYGANKVVRDKDANQNILASQVKQLLKSTPSIILAGHFCIFDINGNVDTLPSSVFYDLEIETILLLEASSSQIIKNLSVRDKKEYSESQILLLQKAEHEKAHEIATSINCNLYVHHMLFDETDITSCLSYIERGPKL</sequence>
<gene>
    <name evidence="1" type="ORF">B5F11_18040</name>
</gene>
<dbReference type="Pfam" id="PF13207">
    <property type="entry name" value="AAA_17"/>
    <property type="match status" value="1"/>
</dbReference>
<dbReference type="EMBL" id="NFKP01000033">
    <property type="protein sequence ID" value="OUP67441.1"/>
    <property type="molecule type" value="Genomic_DNA"/>
</dbReference>
<accession>A0A1Y4MIT9</accession>
<proteinExistence type="predicted"/>
<name>A0A1Y4MIT9_9FIRM</name>
<comment type="caution">
    <text evidence="1">The sequence shown here is derived from an EMBL/GenBank/DDBJ whole genome shotgun (WGS) entry which is preliminary data.</text>
</comment>
<evidence type="ECO:0000313" key="1">
    <source>
        <dbReference type="EMBL" id="OUP67441.1"/>
    </source>
</evidence>
<dbReference type="Gene3D" id="3.40.50.300">
    <property type="entry name" value="P-loop containing nucleotide triphosphate hydrolases"/>
    <property type="match status" value="1"/>
</dbReference>
<evidence type="ECO:0000313" key="2">
    <source>
        <dbReference type="Proteomes" id="UP000196386"/>
    </source>
</evidence>
<dbReference type="Proteomes" id="UP000196386">
    <property type="component" value="Unassembled WGS sequence"/>
</dbReference>
<evidence type="ECO:0008006" key="3">
    <source>
        <dbReference type="Google" id="ProtNLM"/>
    </source>
</evidence>
<protein>
    <recommendedName>
        <fullName evidence="3">AAA family ATPase</fullName>
    </recommendedName>
</protein>
<dbReference type="SUPFAM" id="SSF52540">
    <property type="entry name" value="P-loop containing nucleoside triphosphate hydrolases"/>
    <property type="match status" value="1"/>
</dbReference>
<dbReference type="InterPro" id="IPR027417">
    <property type="entry name" value="P-loop_NTPase"/>
</dbReference>
<dbReference type="AlphaFoldDB" id="A0A1Y4MIT9"/>